<dbReference type="InterPro" id="IPR020581">
    <property type="entry name" value="GDC_P"/>
</dbReference>
<dbReference type="InterPro" id="IPR049315">
    <property type="entry name" value="GDC-P_N"/>
</dbReference>
<dbReference type="EMBL" id="SHAG01000001">
    <property type="protein sequence ID" value="RZO77659.1"/>
    <property type="molecule type" value="Genomic_DNA"/>
</dbReference>
<dbReference type="InterPro" id="IPR015421">
    <property type="entry name" value="PyrdxlP-dep_Trfase_major"/>
</dbReference>
<dbReference type="Gene3D" id="3.40.640.10">
    <property type="entry name" value="Type I PLP-dependent aspartate aminotransferase-like (Major domain)"/>
    <property type="match status" value="1"/>
</dbReference>
<sequence>MPFIPHTLEDERRMLETIDVASIDSLFDEIPKNLSDADLQILPSGISEMAMLRLMSERAAKDTVTSCFLGAGAYDHHIPSVVWDIAARGEFLTAYTPYQAEASQGTLQLIYEFQTMISRLTAMDVANASVYDGATALAEALLMAVRANKKSQSRRLLCASTVHPGYLATCRTIVSNQDIEIDLIPYVDSTGTIDSSALDYYRDQDYAGLVIPYPNFFGGLEHIDALTNWAHEKEILVIGVVNPLALALFRAPGDWGEEGADIVVGEAQPFGIPMCSGGPYLGYMCCRKSLVRQLPGRIIGRTVDFDGKEGFALTLQAREQHIRRAKATSNICTNQGLLVTAATIYLSLLGQTGLASVAAVSHNNIVSLKRKVSSIIGVSVRFSSPVFHEAVFQLPKPASHVLHKMAEKGILGGYDLGQVNRGLSNCILTNTTEKKNDSDLEFFTDVLREAIKEC</sequence>
<dbReference type="CDD" id="cd00613">
    <property type="entry name" value="GDC-P"/>
    <property type="match status" value="1"/>
</dbReference>
<keyword evidence="2 4" id="KW-0560">Oxidoreductase</keyword>
<dbReference type="AlphaFoldDB" id="A0A520S5I4"/>
<dbReference type="EC" id="1.4.4.2" evidence="4"/>
<dbReference type="HAMAP" id="MF_00712">
    <property type="entry name" value="GcvPA"/>
    <property type="match status" value="1"/>
</dbReference>
<comment type="catalytic activity">
    <reaction evidence="3 4">
        <text>N(6)-[(R)-lipoyl]-L-lysyl-[glycine-cleavage complex H protein] + glycine + H(+) = N(6)-[(R)-S(8)-aminomethyldihydrolipoyl]-L-lysyl-[glycine-cleavage complex H protein] + CO2</text>
        <dbReference type="Rhea" id="RHEA:24304"/>
        <dbReference type="Rhea" id="RHEA-COMP:10494"/>
        <dbReference type="Rhea" id="RHEA-COMP:10495"/>
        <dbReference type="ChEBI" id="CHEBI:15378"/>
        <dbReference type="ChEBI" id="CHEBI:16526"/>
        <dbReference type="ChEBI" id="CHEBI:57305"/>
        <dbReference type="ChEBI" id="CHEBI:83099"/>
        <dbReference type="ChEBI" id="CHEBI:83143"/>
        <dbReference type="EC" id="1.4.4.2"/>
    </reaction>
</comment>
<reference evidence="6 7" key="1">
    <citation type="submission" date="2019-02" db="EMBL/GenBank/DDBJ databases">
        <title>Prokaryotic population dynamics and viral predation in marine succession experiment using metagenomics: the confinement effect.</title>
        <authorList>
            <person name="Haro-Moreno J.M."/>
            <person name="Rodriguez-Valera F."/>
            <person name="Lopez-Perez M."/>
        </authorList>
    </citation>
    <scope>NUCLEOTIDE SEQUENCE [LARGE SCALE GENOMIC DNA]</scope>
    <source>
        <strain evidence="6">MED-G157</strain>
    </source>
</reference>
<feature type="domain" description="Glycine cleavage system P-protein N-terminal" evidence="5">
    <location>
        <begin position="3"/>
        <end position="439"/>
    </location>
</feature>
<comment type="subunit">
    <text evidence="4">The glycine cleavage system is composed of four proteins: P, T, L and H. In this organism, the P 'protein' is a heterodimer of two subunits.</text>
</comment>
<accession>A0A520S5I4</accession>
<dbReference type="GO" id="GO:0004375">
    <property type="term" value="F:glycine dehydrogenase (decarboxylating) activity"/>
    <property type="evidence" value="ECO:0007669"/>
    <property type="project" value="UniProtKB-EC"/>
</dbReference>
<dbReference type="PANTHER" id="PTHR42806">
    <property type="entry name" value="GLYCINE CLEAVAGE SYSTEM P-PROTEIN"/>
    <property type="match status" value="1"/>
</dbReference>
<protein>
    <recommendedName>
        <fullName evidence="4">Probable glycine dehydrogenase (decarboxylating) subunit 1</fullName>
        <ecNumber evidence="4">1.4.4.2</ecNumber>
    </recommendedName>
    <alternativeName>
        <fullName evidence="4">Glycine cleavage system P-protein subunit 1</fullName>
    </alternativeName>
    <alternativeName>
        <fullName evidence="4">Glycine decarboxylase subunit 1</fullName>
    </alternativeName>
    <alternativeName>
        <fullName evidence="4">Glycine dehydrogenase (aminomethyl-transferring) subunit 1</fullName>
    </alternativeName>
</protein>
<evidence type="ECO:0000259" key="5">
    <source>
        <dbReference type="Pfam" id="PF02347"/>
    </source>
</evidence>
<dbReference type="Gene3D" id="3.90.1150.10">
    <property type="entry name" value="Aspartate Aminotransferase, domain 1"/>
    <property type="match status" value="1"/>
</dbReference>
<evidence type="ECO:0000256" key="2">
    <source>
        <dbReference type="ARBA" id="ARBA00023002"/>
    </source>
</evidence>
<gene>
    <name evidence="4" type="primary">gcvPA</name>
    <name evidence="6" type="ORF">EVA68_00070</name>
</gene>
<dbReference type="InterPro" id="IPR023010">
    <property type="entry name" value="GcvPA"/>
</dbReference>
<proteinExistence type="inferred from homology"/>
<dbReference type="GO" id="GO:0009116">
    <property type="term" value="P:nucleoside metabolic process"/>
    <property type="evidence" value="ECO:0007669"/>
    <property type="project" value="InterPro"/>
</dbReference>
<dbReference type="PANTHER" id="PTHR42806:SF1">
    <property type="entry name" value="GLYCINE DEHYDROGENASE (DECARBOXYLATING)"/>
    <property type="match status" value="1"/>
</dbReference>
<dbReference type="SUPFAM" id="SSF53383">
    <property type="entry name" value="PLP-dependent transferases"/>
    <property type="match status" value="1"/>
</dbReference>
<evidence type="ECO:0000256" key="3">
    <source>
        <dbReference type="ARBA" id="ARBA00049026"/>
    </source>
</evidence>
<comment type="function">
    <text evidence="1 4">The glycine cleavage system catalyzes the degradation of glycine. The P protein binds the alpha-amino group of glycine through its pyridoxal phosphate cofactor; CO(2) is released and the remaining methylamine moiety is then transferred to the lipoamide cofactor of the H protein.</text>
</comment>
<dbReference type="NCBIfam" id="NF001696">
    <property type="entry name" value="PRK00451.1"/>
    <property type="match status" value="1"/>
</dbReference>
<organism evidence="6 7">
    <name type="scientific">OM182 bacterium</name>
    <dbReference type="NCBI Taxonomy" id="2510334"/>
    <lineage>
        <taxon>Bacteria</taxon>
        <taxon>Pseudomonadati</taxon>
        <taxon>Pseudomonadota</taxon>
        <taxon>Gammaproteobacteria</taxon>
        <taxon>OMG group</taxon>
        <taxon>OM182 clade</taxon>
    </lineage>
</organism>
<evidence type="ECO:0000313" key="6">
    <source>
        <dbReference type="EMBL" id="RZO77659.1"/>
    </source>
</evidence>
<dbReference type="PIRSF" id="PIRSF006815">
    <property type="entry name" value="GcvPA"/>
    <property type="match status" value="1"/>
</dbReference>
<dbReference type="Proteomes" id="UP000316199">
    <property type="component" value="Unassembled WGS sequence"/>
</dbReference>
<dbReference type="InterPro" id="IPR015422">
    <property type="entry name" value="PyrdxlP-dep_Trfase_small"/>
</dbReference>
<evidence type="ECO:0000256" key="4">
    <source>
        <dbReference type="HAMAP-Rule" id="MF_00712"/>
    </source>
</evidence>
<dbReference type="GO" id="GO:0019464">
    <property type="term" value="P:glycine decarboxylation via glycine cleavage system"/>
    <property type="evidence" value="ECO:0007669"/>
    <property type="project" value="UniProtKB-UniRule"/>
</dbReference>
<dbReference type="Pfam" id="PF02347">
    <property type="entry name" value="GDC-P"/>
    <property type="match status" value="1"/>
</dbReference>
<evidence type="ECO:0000313" key="7">
    <source>
        <dbReference type="Proteomes" id="UP000316199"/>
    </source>
</evidence>
<name>A0A520S5I4_9GAMM</name>
<comment type="similarity">
    <text evidence="4">Belongs to the GcvP family. N-terminal subunit subfamily.</text>
</comment>
<dbReference type="InterPro" id="IPR015424">
    <property type="entry name" value="PyrdxlP-dep_Trfase"/>
</dbReference>
<evidence type="ECO:0000256" key="1">
    <source>
        <dbReference type="ARBA" id="ARBA00003788"/>
    </source>
</evidence>
<comment type="caution">
    <text evidence="6">The sequence shown here is derived from an EMBL/GenBank/DDBJ whole genome shotgun (WGS) entry which is preliminary data.</text>
</comment>